<name>A0A1C0YCW2_9BACL</name>
<proteinExistence type="predicted"/>
<keyword evidence="1" id="KW-0472">Membrane</keyword>
<keyword evidence="1" id="KW-1133">Transmembrane helix</keyword>
<sequence length="206" mass="23793">MLKTILIYLVIGASVGVVVAMLDLPIYVVWIILIAFMLWSMGRIIYVSTAATDLRAIEKFVDKHQKDPVYAYLHKLRDGTNDELKDAVQQVLQKHKNGKYHAAYGMVSAMLEEDFEAAQRYNNVLLPEENGRYNATIIQILAGNELHTKEQFSKPWMNTSIEAHQAYMKRDAAYFRDLAQEAVEQTKGVQRYINHYSFQRMMDKLI</sequence>
<dbReference type="Proteomes" id="UP000093199">
    <property type="component" value="Unassembled WGS sequence"/>
</dbReference>
<keyword evidence="1" id="KW-0812">Transmembrane</keyword>
<feature type="transmembrane region" description="Helical" evidence="1">
    <location>
        <begin position="5"/>
        <end position="22"/>
    </location>
</feature>
<protein>
    <submittedName>
        <fullName evidence="2">Uncharacterized protein</fullName>
    </submittedName>
</protein>
<dbReference type="EMBL" id="MASJ01000017">
    <property type="protein sequence ID" value="OCS85018.1"/>
    <property type="molecule type" value="Genomic_DNA"/>
</dbReference>
<organism evidence="2 3">
    <name type="scientific">Caryophanon tenue</name>
    <dbReference type="NCBI Taxonomy" id="33978"/>
    <lineage>
        <taxon>Bacteria</taxon>
        <taxon>Bacillati</taxon>
        <taxon>Bacillota</taxon>
        <taxon>Bacilli</taxon>
        <taxon>Bacillales</taxon>
        <taxon>Caryophanaceae</taxon>
        <taxon>Caryophanon</taxon>
    </lineage>
</organism>
<comment type="caution">
    <text evidence="2">The sequence shown here is derived from an EMBL/GenBank/DDBJ whole genome shotgun (WGS) entry which is preliminary data.</text>
</comment>
<gene>
    <name evidence="2" type="ORF">A6M13_14140</name>
</gene>
<evidence type="ECO:0000313" key="3">
    <source>
        <dbReference type="Proteomes" id="UP000093199"/>
    </source>
</evidence>
<dbReference type="AlphaFoldDB" id="A0A1C0YCW2"/>
<dbReference type="RefSeq" id="WP_066545244.1">
    <property type="nucleotide sequence ID" value="NZ_MASJ01000017.1"/>
</dbReference>
<evidence type="ECO:0000256" key="1">
    <source>
        <dbReference type="SAM" id="Phobius"/>
    </source>
</evidence>
<accession>A0A1C0YCW2</accession>
<keyword evidence="3" id="KW-1185">Reference proteome</keyword>
<reference evidence="2 3" key="1">
    <citation type="submission" date="2016-07" db="EMBL/GenBank/DDBJ databases">
        <title>Caryophanon tenue genome sequencing.</title>
        <authorList>
            <person name="Verma A."/>
            <person name="Pal Y."/>
            <person name="Krishnamurthi S."/>
        </authorList>
    </citation>
    <scope>NUCLEOTIDE SEQUENCE [LARGE SCALE GENOMIC DNA]</scope>
    <source>
        <strain evidence="2 3">DSM 14152</strain>
    </source>
</reference>
<evidence type="ECO:0000313" key="2">
    <source>
        <dbReference type="EMBL" id="OCS85018.1"/>
    </source>
</evidence>
<feature type="transmembrane region" description="Helical" evidence="1">
    <location>
        <begin position="28"/>
        <end position="46"/>
    </location>
</feature>